<dbReference type="SUPFAM" id="SSF55874">
    <property type="entry name" value="ATPase domain of HSP90 chaperone/DNA topoisomerase II/histidine kinase"/>
    <property type="match status" value="1"/>
</dbReference>
<dbReference type="EC" id="2.7.13.3" evidence="2"/>
<dbReference type="GO" id="GO:0000160">
    <property type="term" value="P:phosphorelay signal transduction system"/>
    <property type="evidence" value="ECO:0007669"/>
    <property type="project" value="UniProtKB-KW"/>
</dbReference>
<dbReference type="InterPro" id="IPR004358">
    <property type="entry name" value="Sig_transdc_His_kin-like_C"/>
</dbReference>
<evidence type="ECO:0000256" key="3">
    <source>
        <dbReference type="ARBA" id="ARBA00022553"/>
    </source>
</evidence>
<dbReference type="KEGG" id="fya:KMW28_15625"/>
<evidence type="ECO:0000256" key="9">
    <source>
        <dbReference type="SAM" id="Phobius"/>
    </source>
</evidence>
<evidence type="ECO:0000256" key="1">
    <source>
        <dbReference type="ARBA" id="ARBA00000085"/>
    </source>
</evidence>
<dbReference type="PANTHER" id="PTHR43065">
    <property type="entry name" value="SENSOR HISTIDINE KINASE"/>
    <property type="match status" value="1"/>
</dbReference>
<keyword evidence="4" id="KW-0808">Transferase</keyword>
<comment type="catalytic activity">
    <reaction evidence="1">
        <text>ATP + protein L-histidine = ADP + protein N-phospho-L-histidine.</text>
        <dbReference type="EC" id="2.7.13.3"/>
    </reaction>
</comment>
<keyword evidence="9" id="KW-0472">Membrane</keyword>
<feature type="domain" description="Histidine kinase" evidence="10">
    <location>
        <begin position="186"/>
        <end position="392"/>
    </location>
</feature>
<keyword evidence="9" id="KW-0812">Transmembrane</keyword>
<dbReference type="Pfam" id="PF02518">
    <property type="entry name" value="HATPase_c"/>
    <property type="match status" value="1"/>
</dbReference>
<gene>
    <name evidence="11" type="ORF">KMW28_15625</name>
</gene>
<proteinExistence type="predicted"/>
<dbReference type="EMBL" id="CP076132">
    <property type="protein sequence ID" value="QWG04000.1"/>
    <property type="molecule type" value="Genomic_DNA"/>
</dbReference>
<dbReference type="Proteomes" id="UP000678679">
    <property type="component" value="Chromosome 1"/>
</dbReference>
<keyword evidence="5" id="KW-0547">Nucleotide-binding</keyword>
<evidence type="ECO:0000259" key="10">
    <source>
        <dbReference type="PROSITE" id="PS50109"/>
    </source>
</evidence>
<keyword evidence="3" id="KW-0597">Phosphoprotein</keyword>
<evidence type="ECO:0000256" key="7">
    <source>
        <dbReference type="ARBA" id="ARBA00022840"/>
    </source>
</evidence>
<evidence type="ECO:0000313" key="12">
    <source>
        <dbReference type="Proteomes" id="UP000678679"/>
    </source>
</evidence>
<dbReference type="InterPro" id="IPR003594">
    <property type="entry name" value="HATPase_dom"/>
</dbReference>
<protein>
    <recommendedName>
        <fullName evidence="2">histidine kinase</fullName>
        <ecNumber evidence="2">2.7.13.3</ecNumber>
    </recommendedName>
</protein>
<feature type="transmembrane region" description="Helical" evidence="9">
    <location>
        <begin position="6"/>
        <end position="27"/>
    </location>
</feature>
<keyword evidence="8" id="KW-0902">Two-component regulatory system</keyword>
<dbReference type="PROSITE" id="PS50109">
    <property type="entry name" value="HIS_KIN"/>
    <property type="match status" value="1"/>
</dbReference>
<organism evidence="11 12">
    <name type="scientific">Flammeovirga yaeyamensis</name>
    <dbReference type="NCBI Taxonomy" id="367791"/>
    <lineage>
        <taxon>Bacteria</taxon>
        <taxon>Pseudomonadati</taxon>
        <taxon>Bacteroidota</taxon>
        <taxon>Cytophagia</taxon>
        <taxon>Cytophagales</taxon>
        <taxon>Flammeovirgaceae</taxon>
        <taxon>Flammeovirga</taxon>
    </lineage>
</organism>
<reference evidence="11 12" key="1">
    <citation type="submission" date="2021-05" db="EMBL/GenBank/DDBJ databases">
        <title>Comparative genomic studies on the polysaccharide-degrading batcterial strains of the Flammeovirga genus.</title>
        <authorList>
            <person name="Zewei F."/>
            <person name="Zheng Z."/>
            <person name="Yu L."/>
            <person name="Ruyue G."/>
            <person name="Yanhong M."/>
            <person name="Yuanyuan C."/>
            <person name="Jingyan G."/>
            <person name="Wenjun H."/>
        </authorList>
    </citation>
    <scope>NUCLEOTIDE SEQUENCE [LARGE SCALE GENOMIC DNA]</scope>
    <source>
        <strain evidence="11 12">NBRC:100898</strain>
    </source>
</reference>
<dbReference type="GO" id="GO:0005524">
    <property type="term" value="F:ATP binding"/>
    <property type="evidence" value="ECO:0007669"/>
    <property type="project" value="UniProtKB-KW"/>
</dbReference>
<feature type="transmembrane region" description="Helical" evidence="9">
    <location>
        <begin position="148"/>
        <end position="168"/>
    </location>
</feature>
<accession>A0AAX1N981</accession>
<keyword evidence="9" id="KW-1133">Transmembrane helix</keyword>
<dbReference type="PRINTS" id="PR00344">
    <property type="entry name" value="BCTRLSENSOR"/>
</dbReference>
<keyword evidence="12" id="KW-1185">Reference proteome</keyword>
<dbReference type="SMART" id="SM00387">
    <property type="entry name" value="HATPase_c"/>
    <property type="match status" value="1"/>
</dbReference>
<evidence type="ECO:0000256" key="5">
    <source>
        <dbReference type="ARBA" id="ARBA00022741"/>
    </source>
</evidence>
<evidence type="ECO:0000256" key="6">
    <source>
        <dbReference type="ARBA" id="ARBA00022777"/>
    </source>
</evidence>
<evidence type="ECO:0000256" key="4">
    <source>
        <dbReference type="ARBA" id="ARBA00022679"/>
    </source>
</evidence>
<evidence type="ECO:0000256" key="8">
    <source>
        <dbReference type="ARBA" id="ARBA00023012"/>
    </source>
</evidence>
<dbReference type="PANTHER" id="PTHR43065:SF10">
    <property type="entry name" value="PEROXIDE STRESS-ACTIVATED HISTIDINE KINASE MAK3"/>
    <property type="match status" value="1"/>
</dbReference>
<evidence type="ECO:0000313" key="11">
    <source>
        <dbReference type="EMBL" id="QWG04000.1"/>
    </source>
</evidence>
<keyword evidence="7" id="KW-0067">ATP-binding</keyword>
<evidence type="ECO:0000256" key="2">
    <source>
        <dbReference type="ARBA" id="ARBA00012438"/>
    </source>
</evidence>
<keyword evidence="6" id="KW-0418">Kinase</keyword>
<dbReference type="AlphaFoldDB" id="A0AAX1N981"/>
<name>A0AAX1N981_9BACT</name>
<dbReference type="InterPro" id="IPR005467">
    <property type="entry name" value="His_kinase_dom"/>
</dbReference>
<sequence length="392" mass="44508">MYTNRSTLKILVVFTGLIIGVISIIYTELLVSELRQREYDQIDFFAKVQSKLATMNGQDNADVTFLLMEVIKGNDLIPVILADENQYPISSKNLEIPSELTNKEKLNFLSEKIKEMEQTYAPIKIDFNNGEVQYIYYADSHLIKNLRFAPLLQISLFGILALAAYLVFSTSRRAEQNQVWAGLAKETAHQLGTPISSLVAWIEYFKTDEDFDQSIIEELQKDVNRLEMITARFSNIGSEPVLKPKNLEPSVRNAVDYMSKRISSKVKLGVEYNIDSQVQINISRPLFEWVIENLCRNAVDAMNGVGEIDIKMHLTQHKNTAIIDIRDTGKGIPKNKLSKVFVPGYTTKKRGWGLGLTLVKRIVEEYHGGKIFVLDSVLGEGTTFRIMMPIIM</sequence>
<dbReference type="Gene3D" id="3.30.565.10">
    <property type="entry name" value="Histidine kinase-like ATPase, C-terminal domain"/>
    <property type="match status" value="1"/>
</dbReference>
<dbReference type="InterPro" id="IPR036890">
    <property type="entry name" value="HATPase_C_sf"/>
</dbReference>
<dbReference type="GO" id="GO:0004673">
    <property type="term" value="F:protein histidine kinase activity"/>
    <property type="evidence" value="ECO:0007669"/>
    <property type="project" value="UniProtKB-EC"/>
</dbReference>